<feature type="transmembrane region" description="Helical" evidence="1">
    <location>
        <begin position="155"/>
        <end position="177"/>
    </location>
</feature>
<evidence type="ECO:0000256" key="1">
    <source>
        <dbReference type="SAM" id="Phobius"/>
    </source>
</evidence>
<reference evidence="2 3" key="1">
    <citation type="journal article" date="2015" name="Genome Announc.">
        <title>Virulence Factor Genes Detected in the Complete Genome Sequence of Corynebacterium uterequi DSM 45634, Isolated from the Uterus of a Maiden Mare.</title>
        <authorList>
            <person name="Ruckert C."/>
            <person name="Kriete M."/>
            <person name="Jaenicke S."/>
            <person name="Winkler A."/>
            <person name="Tauch A."/>
        </authorList>
    </citation>
    <scope>NUCLEOTIDE SEQUENCE [LARGE SCALE GENOMIC DNA]</scope>
    <source>
        <strain evidence="2 3">DSM 45634</strain>
    </source>
</reference>
<feature type="transmembrane region" description="Helical" evidence="1">
    <location>
        <begin position="122"/>
        <end position="143"/>
    </location>
</feature>
<dbReference type="KEGG" id="cut:CUTER_01015"/>
<keyword evidence="1" id="KW-0812">Transmembrane</keyword>
<evidence type="ECO:0000313" key="3">
    <source>
        <dbReference type="Proteomes" id="UP000035548"/>
    </source>
</evidence>
<evidence type="ECO:0000313" key="2">
    <source>
        <dbReference type="EMBL" id="AKK10223.1"/>
    </source>
</evidence>
<protein>
    <recommendedName>
        <fullName evidence="4">Glycosyltransferase RgtA/B/C/D-like domain-containing protein</fullName>
    </recommendedName>
</protein>
<name>A0A0G3HE59_9CORY</name>
<feature type="transmembrane region" description="Helical" evidence="1">
    <location>
        <begin position="7"/>
        <end position="27"/>
    </location>
</feature>
<feature type="transmembrane region" description="Helical" evidence="1">
    <location>
        <begin position="231"/>
        <end position="254"/>
    </location>
</feature>
<dbReference type="PATRIC" id="fig|1072256.5.peg.191"/>
<feature type="transmembrane region" description="Helical" evidence="1">
    <location>
        <begin position="266"/>
        <end position="286"/>
    </location>
</feature>
<gene>
    <name evidence="2" type="ORF">CUTER_01015</name>
</gene>
<proteinExistence type="predicted"/>
<organism evidence="2 3">
    <name type="scientific">Corynebacterium uterequi</name>
    <dbReference type="NCBI Taxonomy" id="1072256"/>
    <lineage>
        <taxon>Bacteria</taxon>
        <taxon>Bacillati</taxon>
        <taxon>Actinomycetota</taxon>
        <taxon>Actinomycetes</taxon>
        <taxon>Mycobacteriales</taxon>
        <taxon>Corynebacteriaceae</taxon>
        <taxon>Corynebacterium</taxon>
    </lineage>
</organism>
<keyword evidence="1" id="KW-1133">Transmembrane helix</keyword>
<feature type="transmembrane region" description="Helical" evidence="1">
    <location>
        <begin position="78"/>
        <end position="102"/>
    </location>
</feature>
<feature type="transmembrane region" description="Helical" evidence="1">
    <location>
        <begin position="325"/>
        <end position="344"/>
    </location>
</feature>
<dbReference type="Proteomes" id="UP000035548">
    <property type="component" value="Chromosome"/>
</dbReference>
<accession>A0A0G3HE59</accession>
<feature type="transmembrane region" description="Helical" evidence="1">
    <location>
        <begin position="197"/>
        <end position="219"/>
    </location>
</feature>
<sequence length="555" mass="59048">MSPRGLLTTVVVVGVVIRTWVISRGWFYWDDFILTAEVRSQPLSELLLSSHDGHLMPGSWLLLWAIDALSGGAYSWPVAVAVLAALTAAAAAAFGYAAWTIAPRHAWWITGLYLINPLLLPTSTWLAAAVNSLPLQALAAVWLAHGWRFQRRRRVVDLVVIVVAVVAACLFSERALLLAPVSAVIVLLWVGPGRRGGWAPVVIAFIAPVVAWLAIYLSTVGDPVEVTQRSASLGAIVTSGYFNGFAATLVGGPWGWSRWHPGPPFAAASVLGAALGGAAVVALAAWAYAKRSLAPVAVALAYPLLPLAALYWVRSGQGTAVEIALTLRHFSEVLVLVGLTVAAAMRRSGHRAAGRLPAFTGPAVALAVAGSSLVSVVTYTLVWQDQPARSYFATLTSQQAQQEVTLLDQQLPPEILTPVAEPYHWLSWHIDGVSDYTHTPTVIDAAGAIVPAELMPMRATALEPGCVAPRVTRVLTLDGPLVERDWVLRLNVLAEAVDQVTVALETSEEPVVVDVQPGMQQVHVRLVGGGNTVLVGAENTPLCLGRSEVGQLLPR</sequence>
<dbReference type="AlphaFoldDB" id="A0A0G3HE59"/>
<keyword evidence="1" id="KW-0472">Membrane</keyword>
<feature type="transmembrane region" description="Helical" evidence="1">
    <location>
        <begin position="356"/>
        <end position="382"/>
    </location>
</feature>
<keyword evidence="3" id="KW-1185">Reference proteome</keyword>
<dbReference type="EMBL" id="CP011546">
    <property type="protein sequence ID" value="AKK10223.1"/>
    <property type="molecule type" value="Genomic_DNA"/>
</dbReference>
<feature type="transmembrane region" description="Helical" evidence="1">
    <location>
        <begin position="293"/>
        <end position="313"/>
    </location>
</feature>
<dbReference type="STRING" id="1072256.CUTER_01015"/>
<evidence type="ECO:0008006" key="4">
    <source>
        <dbReference type="Google" id="ProtNLM"/>
    </source>
</evidence>
<reference evidence="3" key="2">
    <citation type="submission" date="2015-05" db="EMBL/GenBank/DDBJ databases">
        <title>Complete genome sequence of Corynebacterium uterequi DSM 45634, isolated from the uterus of a maiden mare.</title>
        <authorList>
            <person name="Ruckert C."/>
            <person name="Albersmeier A."/>
            <person name="Winkler A."/>
            <person name="Tauch A."/>
        </authorList>
    </citation>
    <scope>NUCLEOTIDE SEQUENCE [LARGE SCALE GENOMIC DNA]</scope>
    <source>
        <strain evidence="3">DSM 45634</strain>
    </source>
</reference>